<comment type="subcellular location">
    <subcellularLocation>
        <location evidence="1">Membrane</location>
        <topology evidence="1">Multi-pass membrane protein</topology>
    </subcellularLocation>
</comment>
<dbReference type="Pfam" id="PF07690">
    <property type="entry name" value="MFS_1"/>
    <property type="match status" value="1"/>
</dbReference>
<feature type="transmembrane region" description="Helical" evidence="5">
    <location>
        <begin position="149"/>
        <end position="170"/>
    </location>
</feature>
<feature type="transmembrane region" description="Helical" evidence="5">
    <location>
        <begin position="356"/>
        <end position="389"/>
    </location>
</feature>
<evidence type="ECO:0000256" key="3">
    <source>
        <dbReference type="ARBA" id="ARBA00022989"/>
    </source>
</evidence>
<feature type="transmembrane region" description="Helical" evidence="5">
    <location>
        <begin position="212"/>
        <end position="232"/>
    </location>
</feature>
<evidence type="ECO:0000256" key="2">
    <source>
        <dbReference type="ARBA" id="ARBA00022692"/>
    </source>
</evidence>
<evidence type="ECO:0000313" key="8">
    <source>
        <dbReference type="Proteomes" id="UP000759131"/>
    </source>
</evidence>
<feature type="transmembrane region" description="Helical" evidence="5">
    <location>
        <begin position="15"/>
        <end position="31"/>
    </location>
</feature>
<dbReference type="InterPro" id="IPR036259">
    <property type="entry name" value="MFS_trans_sf"/>
</dbReference>
<evidence type="ECO:0000256" key="5">
    <source>
        <dbReference type="SAM" id="Phobius"/>
    </source>
</evidence>
<accession>A0A7R9KYP3</accession>
<feature type="transmembrane region" description="Helical" evidence="5">
    <location>
        <begin position="446"/>
        <end position="465"/>
    </location>
</feature>
<dbReference type="AlphaFoldDB" id="A0A7R9KYP3"/>
<evidence type="ECO:0000256" key="4">
    <source>
        <dbReference type="ARBA" id="ARBA00023136"/>
    </source>
</evidence>
<dbReference type="OrthoDB" id="2985014at2759"/>
<dbReference type="SUPFAM" id="SSF103473">
    <property type="entry name" value="MFS general substrate transporter"/>
    <property type="match status" value="1"/>
</dbReference>
<protein>
    <recommendedName>
        <fullName evidence="6">Major facilitator superfamily (MFS) profile domain-containing protein</fullName>
    </recommendedName>
</protein>
<dbReference type="GO" id="GO:0016020">
    <property type="term" value="C:membrane"/>
    <property type="evidence" value="ECO:0007669"/>
    <property type="project" value="UniProtKB-SubCell"/>
</dbReference>
<dbReference type="InterPro" id="IPR050382">
    <property type="entry name" value="MFS_Na/Anion_cotransporter"/>
</dbReference>
<feature type="transmembrane region" description="Helical" evidence="5">
    <location>
        <begin position="275"/>
        <end position="292"/>
    </location>
</feature>
<proteinExistence type="predicted"/>
<keyword evidence="8" id="KW-1185">Reference proteome</keyword>
<dbReference type="PANTHER" id="PTHR11662">
    <property type="entry name" value="SOLUTE CARRIER FAMILY 17"/>
    <property type="match status" value="1"/>
</dbReference>
<keyword evidence="3 5" id="KW-1133">Transmembrane helix</keyword>
<organism evidence="7">
    <name type="scientific">Medioppia subpectinata</name>
    <dbReference type="NCBI Taxonomy" id="1979941"/>
    <lineage>
        <taxon>Eukaryota</taxon>
        <taxon>Metazoa</taxon>
        <taxon>Ecdysozoa</taxon>
        <taxon>Arthropoda</taxon>
        <taxon>Chelicerata</taxon>
        <taxon>Arachnida</taxon>
        <taxon>Acari</taxon>
        <taxon>Acariformes</taxon>
        <taxon>Sarcoptiformes</taxon>
        <taxon>Oribatida</taxon>
        <taxon>Brachypylina</taxon>
        <taxon>Oppioidea</taxon>
        <taxon>Oppiidae</taxon>
        <taxon>Medioppia</taxon>
    </lineage>
</organism>
<gene>
    <name evidence="7" type="ORF">OSB1V03_LOCUS12073</name>
</gene>
<dbReference type="Proteomes" id="UP000759131">
    <property type="component" value="Unassembled WGS sequence"/>
</dbReference>
<evidence type="ECO:0000256" key="1">
    <source>
        <dbReference type="ARBA" id="ARBA00004141"/>
    </source>
</evidence>
<dbReference type="FunFam" id="1.20.1250.20:FF:000532">
    <property type="entry name" value="SLC (SoLute Carrier) homolog"/>
    <property type="match status" value="1"/>
</dbReference>
<feature type="domain" description="Major facilitator superfamily (MFS) profile" evidence="6">
    <location>
        <begin position="17"/>
        <end position="470"/>
    </location>
</feature>
<feature type="transmembrane region" description="Helical" evidence="5">
    <location>
        <begin position="409"/>
        <end position="434"/>
    </location>
</feature>
<dbReference type="EMBL" id="OC864379">
    <property type="protein sequence ID" value="CAD7631664.1"/>
    <property type="molecule type" value="Genomic_DNA"/>
</dbReference>
<sequence length="496" mass="54959">MENKYMGQPLVPKRFIVGLMGCLGCFMLYVLRSNLSVAIIAMVDELEVIEEDTAAHGNDLCYDINTRINVTKLTNTYHGPKYMWSQSVQGVILGSYFYGYTVTQMLGSYADKFGAKWMTGLGVVLPALLNAFIPVLADIHYSLVILMRVLIGAFHGVIYACVFSLFAKWFPQSEKIVAISGTMFFGNFGGVVTLPIVGYLCKVQFLDGWPSAFYSTSIVNIVWFGFWCYLVHNSPEEDPNISEYELKYISSNNPQSRSAKNVTIPWRAIFSSKPVWASILTKICACFGYYIMCTKMPTYLDNVFGVSITSNSWFNSMMYGCLCVTNITGGPLSNCIRSQHWFSQTRNRKNFQSFSLLTCAVCMFLIPVVDCNAIAVIALMLVGMTAFGFITGGEFGVVPEYAPSYAGSVFGVTNTLASTTGFIGPQIVGLLLDYGGDSGVRHQWNIIWYLSATVYALGAIAFEVWGTAEPQLWAVISNPDETNDLETRTSLIENKV</sequence>
<keyword evidence="2 5" id="KW-0812">Transmembrane</keyword>
<feature type="transmembrane region" description="Helical" evidence="5">
    <location>
        <begin position="118"/>
        <end position="137"/>
    </location>
</feature>
<evidence type="ECO:0000313" key="7">
    <source>
        <dbReference type="EMBL" id="CAD7631664.1"/>
    </source>
</evidence>
<reference evidence="7" key="1">
    <citation type="submission" date="2020-11" db="EMBL/GenBank/DDBJ databases">
        <authorList>
            <person name="Tran Van P."/>
        </authorList>
    </citation>
    <scope>NUCLEOTIDE SEQUENCE</scope>
</reference>
<evidence type="ECO:0000259" key="6">
    <source>
        <dbReference type="PROSITE" id="PS50850"/>
    </source>
</evidence>
<dbReference type="GO" id="GO:0006820">
    <property type="term" value="P:monoatomic anion transport"/>
    <property type="evidence" value="ECO:0007669"/>
    <property type="project" value="TreeGrafter"/>
</dbReference>
<name>A0A7R9KYP3_9ACAR</name>
<dbReference type="InterPro" id="IPR011701">
    <property type="entry name" value="MFS"/>
</dbReference>
<dbReference type="InterPro" id="IPR020846">
    <property type="entry name" value="MFS_dom"/>
</dbReference>
<feature type="transmembrane region" description="Helical" evidence="5">
    <location>
        <begin position="176"/>
        <end position="200"/>
    </location>
</feature>
<dbReference type="GO" id="GO:0022857">
    <property type="term" value="F:transmembrane transporter activity"/>
    <property type="evidence" value="ECO:0007669"/>
    <property type="project" value="InterPro"/>
</dbReference>
<dbReference type="Gene3D" id="1.20.1250.20">
    <property type="entry name" value="MFS general substrate transporter like domains"/>
    <property type="match status" value="2"/>
</dbReference>
<dbReference type="EMBL" id="CAJPIZ010009804">
    <property type="protein sequence ID" value="CAG2112094.1"/>
    <property type="molecule type" value="Genomic_DNA"/>
</dbReference>
<dbReference type="PROSITE" id="PS50850">
    <property type="entry name" value="MFS"/>
    <property type="match status" value="1"/>
</dbReference>
<keyword evidence="4 5" id="KW-0472">Membrane</keyword>
<dbReference type="PANTHER" id="PTHR11662:SF399">
    <property type="entry name" value="FI19708P1-RELATED"/>
    <property type="match status" value="1"/>
</dbReference>